<sequence length="224" mass="25153">MGKLLTEDSVRQLMKQNKLIDRGSLTLPRGTILTPSARSFLAEHQIKIGSGRAEATNEPLAKQIKHNPWLSSLAITQGKVDFDLVAYYRTPLFQLRTALREQGVLCLALLQRQDASVDQNVVTNMVLLVNNLLAVTPDQVAGMDEFPWDAVKLETLKLKGPQRLIGQQIAIGTERVATALADYLVVQPEFSQTIYYQAVVRWQKLVQTWLQSIWKVGEDDARSK</sequence>
<comment type="caution">
    <text evidence="1">The sequence shown here is derived from an EMBL/GenBank/DDBJ whole genome shotgun (WGS) entry which is preliminary data.</text>
</comment>
<evidence type="ECO:0000313" key="1">
    <source>
        <dbReference type="EMBL" id="HIW71452.1"/>
    </source>
</evidence>
<organism evidence="1 2">
    <name type="scientific">Candidatus Levilactobacillus faecigallinarum</name>
    <dbReference type="NCBI Taxonomy" id="2838638"/>
    <lineage>
        <taxon>Bacteria</taxon>
        <taxon>Bacillati</taxon>
        <taxon>Bacillota</taxon>
        <taxon>Bacilli</taxon>
        <taxon>Lactobacillales</taxon>
        <taxon>Lactobacillaceae</taxon>
        <taxon>Levilactobacillus</taxon>
    </lineage>
</organism>
<dbReference type="AlphaFoldDB" id="A0A9D1QSI1"/>
<protein>
    <submittedName>
        <fullName evidence="1">Uncharacterized protein</fullName>
    </submittedName>
</protein>
<gene>
    <name evidence="1" type="ORF">H9875_02370</name>
</gene>
<name>A0A9D1QSI1_9LACO</name>
<evidence type="ECO:0000313" key="2">
    <source>
        <dbReference type="Proteomes" id="UP000886822"/>
    </source>
</evidence>
<dbReference type="EMBL" id="DXGJ01000020">
    <property type="protein sequence ID" value="HIW71452.1"/>
    <property type="molecule type" value="Genomic_DNA"/>
</dbReference>
<reference evidence="1" key="2">
    <citation type="submission" date="2021-04" db="EMBL/GenBank/DDBJ databases">
        <authorList>
            <person name="Gilroy R."/>
        </authorList>
    </citation>
    <scope>NUCLEOTIDE SEQUENCE</scope>
    <source>
        <strain evidence="1">CHK173-259</strain>
    </source>
</reference>
<proteinExistence type="predicted"/>
<accession>A0A9D1QSI1</accession>
<dbReference type="Proteomes" id="UP000886822">
    <property type="component" value="Unassembled WGS sequence"/>
</dbReference>
<reference evidence="1" key="1">
    <citation type="journal article" date="2021" name="PeerJ">
        <title>Extensive microbial diversity within the chicken gut microbiome revealed by metagenomics and culture.</title>
        <authorList>
            <person name="Gilroy R."/>
            <person name="Ravi A."/>
            <person name="Getino M."/>
            <person name="Pursley I."/>
            <person name="Horton D.L."/>
            <person name="Alikhan N.F."/>
            <person name="Baker D."/>
            <person name="Gharbi K."/>
            <person name="Hall N."/>
            <person name="Watson M."/>
            <person name="Adriaenssens E.M."/>
            <person name="Foster-Nyarko E."/>
            <person name="Jarju S."/>
            <person name="Secka A."/>
            <person name="Antonio M."/>
            <person name="Oren A."/>
            <person name="Chaudhuri R.R."/>
            <person name="La Ragione R."/>
            <person name="Hildebrand F."/>
            <person name="Pallen M.J."/>
        </authorList>
    </citation>
    <scope>NUCLEOTIDE SEQUENCE</scope>
    <source>
        <strain evidence="1">CHK173-259</strain>
    </source>
</reference>